<reference evidence="1" key="1">
    <citation type="submission" date="2014-09" db="EMBL/GenBank/DDBJ databases">
        <authorList>
            <person name="Magalhaes I.L.F."/>
            <person name="Oliveira U."/>
            <person name="Santos F.R."/>
            <person name="Vidigal T.H.D.A."/>
            <person name="Brescovit A.D."/>
            <person name="Santos A.J."/>
        </authorList>
    </citation>
    <scope>NUCLEOTIDE SEQUENCE</scope>
    <source>
        <tissue evidence="1">Shoot tissue taken approximately 20 cm above the soil surface</tissue>
    </source>
</reference>
<organism evidence="1">
    <name type="scientific">Arundo donax</name>
    <name type="common">Giant reed</name>
    <name type="synonym">Donax arundinaceus</name>
    <dbReference type="NCBI Taxonomy" id="35708"/>
    <lineage>
        <taxon>Eukaryota</taxon>
        <taxon>Viridiplantae</taxon>
        <taxon>Streptophyta</taxon>
        <taxon>Embryophyta</taxon>
        <taxon>Tracheophyta</taxon>
        <taxon>Spermatophyta</taxon>
        <taxon>Magnoliopsida</taxon>
        <taxon>Liliopsida</taxon>
        <taxon>Poales</taxon>
        <taxon>Poaceae</taxon>
        <taxon>PACMAD clade</taxon>
        <taxon>Arundinoideae</taxon>
        <taxon>Arundineae</taxon>
        <taxon>Arundo</taxon>
    </lineage>
</organism>
<evidence type="ECO:0000313" key="1">
    <source>
        <dbReference type="EMBL" id="JAE04125.1"/>
    </source>
</evidence>
<name>A0A0A9ETU9_ARUDO</name>
<reference evidence="1" key="2">
    <citation type="journal article" date="2015" name="Data Brief">
        <title>Shoot transcriptome of the giant reed, Arundo donax.</title>
        <authorList>
            <person name="Barrero R.A."/>
            <person name="Guerrero F.D."/>
            <person name="Moolhuijzen P."/>
            <person name="Goolsby J.A."/>
            <person name="Tidwell J."/>
            <person name="Bellgard S.E."/>
            <person name="Bellgard M.I."/>
        </authorList>
    </citation>
    <scope>NUCLEOTIDE SEQUENCE</scope>
    <source>
        <tissue evidence="1">Shoot tissue taken approximately 20 cm above the soil surface</tissue>
    </source>
</reference>
<dbReference type="AlphaFoldDB" id="A0A0A9ETU9"/>
<proteinExistence type="predicted"/>
<sequence>MSDIFIDPYDKIAKNILPNSAQPETELIKLLQYVEHSSHFPHQLLRILSAHVRARFTSTCMSSVEIAIMETRKDLLTELSISQHSLILCTSRAQIFQ</sequence>
<accession>A0A0A9ETU9</accession>
<protein>
    <submittedName>
        <fullName evidence="1">Uncharacterized protein</fullName>
    </submittedName>
</protein>
<dbReference type="EMBL" id="GBRH01193771">
    <property type="protein sequence ID" value="JAE04125.1"/>
    <property type="molecule type" value="Transcribed_RNA"/>
</dbReference>